<dbReference type="Proteomes" id="UP001144280">
    <property type="component" value="Unassembled WGS sequence"/>
</dbReference>
<evidence type="ECO:0000313" key="1">
    <source>
        <dbReference type="EMBL" id="GLH97365.1"/>
    </source>
</evidence>
<organism evidence="1 2">
    <name type="scientific">Phytohabitans aurantiacus</name>
    <dbReference type="NCBI Taxonomy" id="3016789"/>
    <lineage>
        <taxon>Bacteria</taxon>
        <taxon>Bacillati</taxon>
        <taxon>Actinomycetota</taxon>
        <taxon>Actinomycetes</taxon>
        <taxon>Micromonosporales</taxon>
        <taxon>Micromonosporaceae</taxon>
    </lineage>
</organism>
<dbReference type="RefSeq" id="WP_281895183.1">
    <property type="nucleotide sequence ID" value="NZ_BSDI01000010.1"/>
</dbReference>
<dbReference type="EMBL" id="BSDI01000010">
    <property type="protein sequence ID" value="GLH97365.1"/>
    <property type="molecule type" value="Genomic_DNA"/>
</dbReference>
<accession>A0ABQ5QVI0</accession>
<comment type="caution">
    <text evidence="1">The sequence shown here is derived from an EMBL/GenBank/DDBJ whole genome shotgun (WGS) entry which is preliminary data.</text>
</comment>
<evidence type="ECO:0000313" key="2">
    <source>
        <dbReference type="Proteomes" id="UP001144280"/>
    </source>
</evidence>
<gene>
    <name evidence="1" type="ORF">Pa4123_26400</name>
</gene>
<protein>
    <submittedName>
        <fullName evidence="1">Uncharacterized protein</fullName>
    </submittedName>
</protein>
<proteinExistence type="predicted"/>
<name>A0ABQ5QVI0_9ACTN</name>
<keyword evidence="2" id="KW-1185">Reference proteome</keyword>
<reference evidence="1" key="1">
    <citation type="submission" date="2022-12" db="EMBL/GenBank/DDBJ databases">
        <title>New Phytohabitans aurantiacus sp. RD004123 nov., an actinomycete isolated from soil.</title>
        <authorList>
            <person name="Triningsih D.W."/>
            <person name="Harunari E."/>
            <person name="Igarashi Y."/>
        </authorList>
    </citation>
    <scope>NUCLEOTIDE SEQUENCE</scope>
    <source>
        <strain evidence="1">RD004123</strain>
    </source>
</reference>
<sequence length="52" mass="5793">MTTTAQTEIHYRNLGTGQIKTLTVPTSQAEDAIDMIRNSDTLEYCSAYPVEN</sequence>